<feature type="region of interest" description="Disordered" evidence="9">
    <location>
        <begin position="1128"/>
        <end position="1163"/>
    </location>
</feature>
<dbReference type="Proteomes" id="UP000646827">
    <property type="component" value="Unassembled WGS sequence"/>
</dbReference>
<feature type="compositionally biased region" description="Basic and acidic residues" evidence="9">
    <location>
        <begin position="1141"/>
        <end position="1155"/>
    </location>
</feature>
<evidence type="ECO:0000313" key="13">
    <source>
        <dbReference type="Proteomes" id="UP000646827"/>
    </source>
</evidence>
<sequence length="1163" mass="129908">MNHQSIDDTGTNARNFGSISHFYDQVTGYEFSVLRYNGSTYVSPRSAPPQRVELKIGILAPFHQQNDNWTRELTLSGTSAVRMAAAEINTKELIPGAYITLIEKDSFPKETKGQSAITEAVVATVSLVQQGVIGVIGDISSSWTALSALITSTLQIPQCSYTAVAASLSDRSQYGHFFRTSQTPQLSADAALSFVTSRGWPSIGMIYSNDDFGKQLSQYIIMKAKSQNVHIQTYQSFFDDNTSISQVAKDIDTFLSSGVRIVLVAAQGDAQITALTVAAHLGYMDQNHVWVIPSKLQDLNYAITNFNDILYRRHQGEQLNEAHHVGEQDVSQETLESNTASTTQEWVAPLDYLAWTTTNTTPISYNDTFSGGVFSFRKGMNLSGYPPFDQFLEKWSHLDPSLYPYGGTTHIGSHVGMAYSCMMSMALGFNQALHNKVSSNETAALYKLSRGKLGETLAPTSFNTGWEGPDGPIVFNQDGDRTTGNFRVYNLQAGSDVEIGLVFAGKLNLTSPPVYFGGSTKAPTGLPEKRSINPGYHTAISLIIIAFAFFGVFVALFSGISVFIHKRRHQTNVSTRLSCFLELTGFILLYLSAFFFSADRTRSDCFIIPVTFHLGLGLVLSCLSVKLYHVYQVHNNIYISGPVLSNKKLLRVCGCSLLVPMIVLIIWLPTTSVDIQTMSVPVTSSTYYIRCDYGTNYGLIGLISLVAASFLAMAISLAIRTRRVPRKSPKYKESKYIGLAIYNIFFSALIGFVVFRTATADYFTRHYISAAMIVWGSTISLLVLYLPKLHTIYIKDNPHARKSVGRLSNTSQLRWGNNNNNINNNRHHHFNNQQIQSNNHYNRSFNNTSPGEIISINRMINSSAGPFDVSNHHNGLSTSSRQRVHQRHKLTAGGPQHIDAEAYECQMPIQVVYRYLPHLSAWDMNHIVLFPRVGYFSFVSEKTHKGVVFNFKEASILSSFAGEYILKIHGVGHSDVLLQVARREDLDLWYERFNIYNRLQQCQQTAFYNSSADLPPSVQQLNQQHLINVPFGAMQQHQNNTMDTTTTMTSMLSSREYHNEDDDDDDISCGVLNKDIGGDHEDNEERKNKPKKSPVTITTTTTINNIPTVDLLQDQMFNGGNITNELTPWSNSNTTHNHHNQQGEEQKALDHDNLIKRHNPFRK</sequence>
<dbReference type="InterPro" id="IPR017978">
    <property type="entry name" value="GPCR_3_C"/>
</dbReference>
<dbReference type="PRINTS" id="PR01176">
    <property type="entry name" value="GABABRECEPTR"/>
</dbReference>
<dbReference type="PRINTS" id="PR00248">
    <property type="entry name" value="GPCRMGR"/>
</dbReference>
<dbReference type="EMBL" id="JAEPRB010000025">
    <property type="protein sequence ID" value="KAG2225663.1"/>
    <property type="molecule type" value="Genomic_DNA"/>
</dbReference>
<evidence type="ECO:0000256" key="10">
    <source>
        <dbReference type="SAM" id="Phobius"/>
    </source>
</evidence>
<dbReference type="OrthoDB" id="5984008at2759"/>
<feature type="region of interest" description="Disordered" evidence="9">
    <location>
        <begin position="1056"/>
        <end position="1098"/>
    </location>
</feature>
<evidence type="ECO:0000256" key="9">
    <source>
        <dbReference type="SAM" id="MobiDB-lite"/>
    </source>
</evidence>
<evidence type="ECO:0000256" key="8">
    <source>
        <dbReference type="ARBA" id="ARBA00023224"/>
    </source>
</evidence>
<proteinExistence type="predicted"/>
<dbReference type="InterPro" id="IPR028082">
    <property type="entry name" value="Peripla_BP_I"/>
</dbReference>
<dbReference type="Pfam" id="PF01094">
    <property type="entry name" value="ANF_receptor"/>
    <property type="match status" value="1"/>
</dbReference>
<feature type="compositionally biased region" description="Basic and acidic residues" evidence="9">
    <location>
        <begin position="1076"/>
        <end position="1087"/>
    </location>
</feature>
<keyword evidence="3 10" id="KW-1133">Transmembrane helix</keyword>
<evidence type="ECO:0000256" key="3">
    <source>
        <dbReference type="ARBA" id="ARBA00022989"/>
    </source>
</evidence>
<keyword evidence="5 10" id="KW-0472">Membrane</keyword>
<keyword evidence="8" id="KW-0807">Transducer</keyword>
<dbReference type="GO" id="GO:0004965">
    <property type="term" value="F:G protein-coupled GABA receptor activity"/>
    <property type="evidence" value="ECO:0007669"/>
    <property type="project" value="InterPro"/>
</dbReference>
<organism evidence="12 13">
    <name type="scientific">Circinella minor</name>
    <dbReference type="NCBI Taxonomy" id="1195481"/>
    <lineage>
        <taxon>Eukaryota</taxon>
        <taxon>Fungi</taxon>
        <taxon>Fungi incertae sedis</taxon>
        <taxon>Mucoromycota</taxon>
        <taxon>Mucoromycotina</taxon>
        <taxon>Mucoromycetes</taxon>
        <taxon>Mucorales</taxon>
        <taxon>Lichtheimiaceae</taxon>
        <taxon>Circinella</taxon>
    </lineage>
</organism>
<dbReference type="GO" id="GO:0007214">
    <property type="term" value="P:gamma-aminobutyric acid signaling pathway"/>
    <property type="evidence" value="ECO:0007669"/>
    <property type="project" value="TreeGrafter"/>
</dbReference>
<feature type="transmembrane region" description="Helical" evidence="10">
    <location>
        <begin position="767"/>
        <end position="786"/>
    </location>
</feature>
<evidence type="ECO:0000256" key="1">
    <source>
        <dbReference type="ARBA" id="ARBA00004141"/>
    </source>
</evidence>
<keyword evidence="13" id="KW-1185">Reference proteome</keyword>
<dbReference type="PANTHER" id="PTHR10519:SF20">
    <property type="entry name" value="G-PROTEIN COUPLED RECEPTOR 156-RELATED"/>
    <property type="match status" value="1"/>
</dbReference>
<evidence type="ECO:0000256" key="6">
    <source>
        <dbReference type="ARBA" id="ARBA00023170"/>
    </source>
</evidence>
<feature type="transmembrane region" description="Helical" evidence="10">
    <location>
        <begin position="539"/>
        <end position="565"/>
    </location>
</feature>
<gene>
    <name evidence="12" type="ORF">INT45_012135</name>
</gene>
<dbReference type="PANTHER" id="PTHR10519">
    <property type="entry name" value="GABA-B RECEPTOR"/>
    <property type="match status" value="1"/>
</dbReference>
<evidence type="ECO:0000256" key="7">
    <source>
        <dbReference type="ARBA" id="ARBA00023180"/>
    </source>
</evidence>
<dbReference type="Gene3D" id="3.40.50.2300">
    <property type="match status" value="2"/>
</dbReference>
<dbReference type="Pfam" id="PF00003">
    <property type="entry name" value="7tm_3"/>
    <property type="match status" value="1"/>
</dbReference>
<dbReference type="GO" id="GO:0038039">
    <property type="term" value="C:G protein-coupled receptor heterodimeric complex"/>
    <property type="evidence" value="ECO:0007669"/>
    <property type="project" value="TreeGrafter"/>
</dbReference>
<protein>
    <recommendedName>
        <fullName evidence="11">G-protein coupled receptors family 3 profile domain-containing protein</fullName>
    </recommendedName>
</protein>
<name>A0A8H7SBV8_9FUNG</name>
<feature type="domain" description="G-protein coupled receptors family 3 profile" evidence="11">
    <location>
        <begin position="540"/>
        <end position="808"/>
    </location>
</feature>
<evidence type="ECO:0000256" key="5">
    <source>
        <dbReference type="ARBA" id="ARBA00023136"/>
    </source>
</evidence>
<feature type="transmembrane region" description="Helical" evidence="10">
    <location>
        <begin position="736"/>
        <end position="755"/>
    </location>
</feature>
<dbReference type="InterPro" id="IPR002455">
    <property type="entry name" value="GPCR3_GABA-B"/>
</dbReference>
<feature type="transmembrane region" description="Helical" evidence="10">
    <location>
        <begin position="697"/>
        <end position="715"/>
    </location>
</feature>
<feature type="transmembrane region" description="Helical" evidence="10">
    <location>
        <begin position="649"/>
        <end position="668"/>
    </location>
</feature>
<feature type="transmembrane region" description="Helical" evidence="10">
    <location>
        <begin position="577"/>
        <end position="598"/>
    </location>
</feature>
<dbReference type="InterPro" id="IPR001828">
    <property type="entry name" value="ANF_lig-bd_rcpt"/>
</dbReference>
<dbReference type="CDD" id="cd15047">
    <property type="entry name" value="7tmC_GABA-B-like"/>
    <property type="match status" value="1"/>
</dbReference>
<keyword evidence="7" id="KW-0325">Glycoprotein</keyword>
<comment type="caution">
    <text evidence="12">The sequence shown here is derived from an EMBL/GenBank/DDBJ whole genome shotgun (WGS) entry which is preliminary data.</text>
</comment>
<evidence type="ECO:0000256" key="2">
    <source>
        <dbReference type="ARBA" id="ARBA00022692"/>
    </source>
</evidence>
<dbReference type="AlphaFoldDB" id="A0A8H7SBV8"/>
<accession>A0A8H7SBV8</accession>
<feature type="transmembrane region" description="Helical" evidence="10">
    <location>
        <begin position="610"/>
        <end position="628"/>
    </location>
</feature>
<dbReference type="SUPFAM" id="SSF53822">
    <property type="entry name" value="Periplasmic binding protein-like I"/>
    <property type="match status" value="1"/>
</dbReference>
<evidence type="ECO:0000313" key="12">
    <source>
        <dbReference type="EMBL" id="KAG2225663.1"/>
    </source>
</evidence>
<keyword evidence="6" id="KW-0675">Receptor</keyword>
<comment type="subcellular location">
    <subcellularLocation>
        <location evidence="1">Membrane</location>
        <topology evidence="1">Multi-pass membrane protein</topology>
    </subcellularLocation>
</comment>
<reference evidence="12 13" key="1">
    <citation type="submission" date="2020-12" db="EMBL/GenBank/DDBJ databases">
        <title>Metabolic potential, ecology and presence of endohyphal bacteria is reflected in genomic diversity of Mucoromycotina.</title>
        <authorList>
            <person name="Muszewska A."/>
            <person name="Okrasinska A."/>
            <person name="Steczkiewicz K."/>
            <person name="Drgas O."/>
            <person name="Orlowska M."/>
            <person name="Perlinska-Lenart U."/>
            <person name="Aleksandrzak-Piekarczyk T."/>
            <person name="Szatraj K."/>
            <person name="Zielenkiewicz U."/>
            <person name="Pilsyk S."/>
            <person name="Malc E."/>
            <person name="Mieczkowski P."/>
            <person name="Kruszewska J.S."/>
            <person name="Biernat P."/>
            <person name="Pawlowska J."/>
        </authorList>
    </citation>
    <scope>NUCLEOTIDE SEQUENCE [LARGE SCALE GENOMIC DNA]</scope>
    <source>
        <strain evidence="12 13">CBS 142.35</strain>
    </source>
</reference>
<dbReference type="InterPro" id="IPR000337">
    <property type="entry name" value="GPCR_3"/>
</dbReference>
<keyword evidence="4" id="KW-0297">G-protein coupled receptor</keyword>
<keyword evidence="2 10" id="KW-0812">Transmembrane</keyword>
<evidence type="ECO:0000256" key="4">
    <source>
        <dbReference type="ARBA" id="ARBA00023040"/>
    </source>
</evidence>
<evidence type="ECO:0000259" key="11">
    <source>
        <dbReference type="PROSITE" id="PS50259"/>
    </source>
</evidence>
<dbReference type="PROSITE" id="PS50259">
    <property type="entry name" value="G_PROTEIN_RECEP_F3_4"/>
    <property type="match status" value="1"/>
</dbReference>